<dbReference type="Proteomes" id="UP000228987">
    <property type="component" value="Unassembled WGS sequence"/>
</dbReference>
<accession>A0A2A5C7A6</accession>
<evidence type="ECO:0000259" key="3">
    <source>
        <dbReference type="Pfam" id="PF19305"/>
    </source>
</evidence>
<dbReference type="Gene3D" id="3.30.1330.120">
    <property type="entry name" value="2-methylcitrate dehydratase PrpD"/>
    <property type="match status" value="1"/>
</dbReference>
<dbReference type="EMBL" id="NVWI01000012">
    <property type="protein sequence ID" value="PCJ39764.1"/>
    <property type="molecule type" value="Genomic_DNA"/>
</dbReference>
<evidence type="ECO:0000259" key="2">
    <source>
        <dbReference type="Pfam" id="PF03972"/>
    </source>
</evidence>
<protein>
    <recommendedName>
        <fullName evidence="6">MmgE/PrpD family protein</fullName>
    </recommendedName>
</protein>
<evidence type="ECO:0000313" key="5">
    <source>
        <dbReference type="Proteomes" id="UP000228987"/>
    </source>
</evidence>
<evidence type="ECO:0008006" key="6">
    <source>
        <dbReference type="Google" id="ProtNLM"/>
    </source>
</evidence>
<comment type="caution">
    <text evidence="4">The sequence shown here is derived from an EMBL/GenBank/DDBJ whole genome shotgun (WGS) entry which is preliminary data.</text>
</comment>
<name>A0A2A5C7A6_9GAMM</name>
<proteinExistence type="inferred from homology"/>
<dbReference type="AlphaFoldDB" id="A0A2A5C7A6"/>
<dbReference type="InterPro" id="IPR045337">
    <property type="entry name" value="MmgE_PrpD_C"/>
</dbReference>
<dbReference type="InterPro" id="IPR042188">
    <property type="entry name" value="MmgE/PrpD_sf_2"/>
</dbReference>
<dbReference type="GO" id="GO:0016829">
    <property type="term" value="F:lyase activity"/>
    <property type="evidence" value="ECO:0007669"/>
    <property type="project" value="InterPro"/>
</dbReference>
<dbReference type="Gene3D" id="1.10.4100.10">
    <property type="entry name" value="2-methylcitrate dehydratase PrpD"/>
    <property type="match status" value="1"/>
</dbReference>
<dbReference type="Pfam" id="PF19305">
    <property type="entry name" value="MmgE_PrpD_C"/>
    <property type="match status" value="1"/>
</dbReference>
<evidence type="ECO:0000313" key="4">
    <source>
        <dbReference type="EMBL" id="PCJ39764.1"/>
    </source>
</evidence>
<gene>
    <name evidence="4" type="ORF">COA71_12810</name>
</gene>
<comment type="similarity">
    <text evidence="1">Belongs to the PrpD family.</text>
</comment>
<dbReference type="InterPro" id="IPR045336">
    <property type="entry name" value="MmgE_PrpD_N"/>
</dbReference>
<organism evidence="4 5">
    <name type="scientific">SAR86 cluster bacterium</name>
    <dbReference type="NCBI Taxonomy" id="2030880"/>
    <lineage>
        <taxon>Bacteria</taxon>
        <taxon>Pseudomonadati</taxon>
        <taxon>Pseudomonadota</taxon>
        <taxon>Gammaproteobacteria</taxon>
        <taxon>SAR86 cluster</taxon>
    </lineage>
</organism>
<dbReference type="PANTHER" id="PTHR16943">
    <property type="entry name" value="2-METHYLCITRATE DEHYDRATASE-RELATED"/>
    <property type="match status" value="1"/>
</dbReference>
<dbReference type="PANTHER" id="PTHR16943:SF8">
    <property type="entry name" value="2-METHYLCITRATE DEHYDRATASE"/>
    <property type="match status" value="1"/>
</dbReference>
<feature type="domain" description="MmgE/PrpD C-terminal" evidence="3">
    <location>
        <begin position="253"/>
        <end position="418"/>
    </location>
</feature>
<dbReference type="SUPFAM" id="SSF103378">
    <property type="entry name" value="2-methylcitrate dehydratase PrpD"/>
    <property type="match status" value="1"/>
</dbReference>
<reference evidence="5" key="1">
    <citation type="submission" date="2017-08" db="EMBL/GenBank/DDBJ databases">
        <title>A dynamic microbial community with high functional redundancy inhabits the cold, oxic subseafloor aquifer.</title>
        <authorList>
            <person name="Tully B.J."/>
            <person name="Wheat C.G."/>
            <person name="Glazer B.T."/>
            <person name="Huber J.A."/>
        </authorList>
    </citation>
    <scope>NUCLEOTIDE SEQUENCE [LARGE SCALE GENOMIC DNA]</scope>
</reference>
<dbReference type="InterPro" id="IPR042183">
    <property type="entry name" value="MmgE/PrpD_sf_1"/>
</dbReference>
<evidence type="ECO:0000256" key="1">
    <source>
        <dbReference type="ARBA" id="ARBA00006174"/>
    </source>
</evidence>
<dbReference type="InterPro" id="IPR005656">
    <property type="entry name" value="MmgE_PrpD"/>
</dbReference>
<feature type="domain" description="MmgE/PrpD N-terminal" evidence="2">
    <location>
        <begin position="5"/>
        <end position="225"/>
    </location>
</feature>
<dbReference type="Pfam" id="PF03972">
    <property type="entry name" value="MmgE_PrpD_N"/>
    <property type="match status" value="1"/>
</dbReference>
<sequence length="437" mass="47595">MLAKKLAQSIEQQHYSSLPEEVINKLKLCFMEVLCCIFDGKDLPHCQKTLDTFSDQQQADALAFIYGVLAHSLVREDMHTTSVSHLGVVIFPALMAMSQHEKMSGRDFLLAAACGYEAGAIIGKRVIEGNITSIHRPTGIMGPIAATTALSKGFKLNHDETISAIGIATNTCSGFNEWAEFGSDDMYLHAGFAARNSLTSVSLAKAGLSASQTALDGKAGLFASLAISLQSDNINFFSNNDYEVMEVFFKPSPSCNYTQTPCQVALSLTQNNDVDVHDIESIKVYCTEAAIAYPGCNGKGPFLTSLHAKMSIPFSIAGIFVHAKIEENNFHFPVNEDIPALIKNIELIPDETFTAAYPAKQGAAIELTLRNGKQLSASQEDLIPASMEQVKQRFIEAATHRLGKDNASELQHMIEQIEQQDNMQNILNLVNQGLGLN</sequence>
<dbReference type="InterPro" id="IPR036148">
    <property type="entry name" value="MmgE/PrpD_sf"/>
</dbReference>